<evidence type="ECO:0000256" key="3">
    <source>
        <dbReference type="ARBA" id="ARBA00004910"/>
    </source>
</evidence>
<protein>
    <recommendedName>
        <fullName evidence="14">Riboflavin biosynthesis protein RibD</fullName>
    </recommendedName>
    <domain>
        <recommendedName>
            <fullName evidence="14">Diaminohydroxyphosphoribosylaminopyrimidine deaminase</fullName>
            <shortName evidence="14">DRAP deaminase</shortName>
            <ecNumber evidence="14">3.5.4.26</ecNumber>
        </recommendedName>
        <alternativeName>
            <fullName evidence="14">Riboflavin-specific deaminase</fullName>
        </alternativeName>
    </domain>
    <domain>
        <recommendedName>
            <fullName evidence="14">5-amino-6-(5-phosphoribosylamino)uracil reductase</fullName>
            <ecNumber evidence="14">1.1.1.193</ecNumber>
        </recommendedName>
        <alternativeName>
            <fullName evidence="14">HTP reductase</fullName>
        </alternativeName>
    </domain>
</protein>
<dbReference type="Pfam" id="PF01872">
    <property type="entry name" value="RibD_C"/>
    <property type="match status" value="1"/>
</dbReference>
<comment type="caution">
    <text evidence="16">The sequence shown here is derived from an EMBL/GenBank/DDBJ whole genome shotgun (WGS) entry which is preliminary data.</text>
</comment>
<evidence type="ECO:0000256" key="2">
    <source>
        <dbReference type="ARBA" id="ARBA00004882"/>
    </source>
</evidence>
<dbReference type="Proteomes" id="UP001500945">
    <property type="component" value="Unassembled WGS sequence"/>
</dbReference>
<evidence type="ECO:0000313" key="16">
    <source>
        <dbReference type="EMBL" id="GAA4402202.1"/>
    </source>
</evidence>
<evidence type="ECO:0000256" key="10">
    <source>
        <dbReference type="ARBA" id="ARBA00023002"/>
    </source>
</evidence>
<gene>
    <name evidence="16" type="primary">ribD</name>
    <name evidence="16" type="ORF">GCM10023168_12450</name>
</gene>
<keyword evidence="7 14" id="KW-0479">Metal-binding</keyword>
<keyword evidence="6 14" id="KW-0686">Riboflavin biosynthesis</keyword>
<evidence type="ECO:0000256" key="8">
    <source>
        <dbReference type="ARBA" id="ARBA00022833"/>
    </source>
</evidence>
<evidence type="ECO:0000256" key="7">
    <source>
        <dbReference type="ARBA" id="ARBA00022723"/>
    </source>
</evidence>
<evidence type="ECO:0000256" key="5">
    <source>
        <dbReference type="ARBA" id="ARBA00007417"/>
    </source>
</evidence>
<name>A0ABP8K992_9MICO</name>
<proteinExistence type="inferred from homology"/>
<dbReference type="EMBL" id="BAABGM010000008">
    <property type="protein sequence ID" value="GAA4402202.1"/>
    <property type="molecule type" value="Genomic_DNA"/>
</dbReference>
<evidence type="ECO:0000256" key="11">
    <source>
        <dbReference type="ARBA" id="ARBA00023268"/>
    </source>
</evidence>
<dbReference type="InterPro" id="IPR016192">
    <property type="entry name" value="APOBEC/CMP_deaminase_Zn-bd"/>
</dbReference>
<keyword evidence="11" id="KW-0511">Multifunctional enzyme</keyword>
<dbReference type="InterPro" id="IPR002734">
    <property type="entry name" value="RibDG_C"/>
</dbReference>
<comment type="function">
    <text evidence="1 14">Converts 2,5-diamino-6-(ribosylamino)-4(3h)-pyrimidinone 5'-phosphate into 5-amino-6-(ribosylamino)-2,4(1h,3h)-pyrimidinedione 5'-phosphate.</text>
</comment>
<dbReference type="EC" id="3.5.4.26" evidence="14"/>
<dbReference type="Gene3D" id="3.40.430.10">
    <property type="entry name" value="Dihydrofolate Reductase, subunit A"/>
    <property type="match status" value="2"/>
</dbReference>
<comment type="pathway">
    <text evidence="2 14">Cofactor biosynthesis; riboflavin biosynthesis; 5-amino-6-(D-ribitylamino)uracil from GTP: step 2/4.</text>
</comment>
<sequence>MDEHIALMQRALDAARMGPEADPNPRVGCVVTDAAGRLVAVGHHRGAGTPHAEVDALSRAGDAARGGTAYVTLEPCDHTGRTSPCTEALLAAGVSRVVYAVTDPDPRAAGGATRLAGAGVAVEGGLLAAEAEELNASWLHARRAARPWVVAKTASTLDGRVAAADGSSRWVTGEVARADVHALRARCGAVVVGTGTALADDPRLTVRGADGAAAPRQPLRVVVGLRPVPEGSHLLDGSAKTLALATHDPAVVLADLHARGVHRVLLEGGPTILAAFLAAGLVDELVAYVAPVLLGAGPSTVADLGVRSISDAVRLRPTDVTVLGPDVRITARPLQRS</sequence>
<dbReference type="PROSITE" id="PS00903">
    <property type="entry name" value="CYT_DCMP_DEAMINASES_1"/>
    <property type="match status" value="1"/>
</dbReference>
<comment type="cofactor">
    <cofactor evidence="14">
        <name>Zn(2+)</name>
        <dbReference type="ChEBI" id="CHEBI:29105"/>
    </cofactor>
    <text evidence="14">Binds 1 zinc ion.</text>
</comment>
<keyword evidence="14" id="KW-0378">Hydrolase</keyword>
<dbReference type="PIRSF" id="PIRSF006769">
    <property type="entry name" value="RibD"/>
    <property type="match status" value="1"/>
</dbReference>
<evidence type="ECO:0000256" key="14">
    <source>
        <dbReference type="PIRNR" id="PIRNR006769"/>
    </source>
</evidence>
<comment type="similarity">
    <text evidence="4 14">In the N-terminal section; belongs to the cytidine and deoxycytidylate deaminase family.</text>
</comment>
<dbReference type="InterPro" id="IPR024072">
    <property type="entry name" value="DHFR-like_dom_sf"/>
</dbReference>
<dbReference type="SUPFAM" id="SSF53597">
    <property type="entry name" value="Dihydrofolate reductase-like"/>
    <property type="match status" value="1"/>
</dbReference>
<dbReference type="SUPFAM" id="SSF53927">
    <property type="entry name" value="Cytidine deaminase-like"/>
    <property type="match status" value="1"/>
</dbReference>
<keyword evidence="10 14" id="KW-0560">Oxidoreductase</keyword>
<comment type="similarity">
    <text evidence="5 14">In the C-terminal section; belongs to the HTP reductase family.</text>
</comment>
<dbReference type="CDD" id="cd01284">
    <property type="entry name" value="Riboflavin_deaminase-reductase"/>
    <property type="match status" value="1"/>
</dbReference>
<keyword evidence="17" id="KW-1185">Reference proteome</keyword>
<evidence type="ECO:0000256" key="4">
    <source>
        <dbReference type="ARBA" id="ARBA00005259"/>
    </source>
</evidence>
<evidence type="ECO:0000259" key="15">
    <source>
        <dbReference type="PROSITE" id="PS51747"/>
    </source>
</evidence>
<accession>A0ABP8K992</accession>
<dbReference type="RefSeq" id="WP_345203590.1">
    <property type="nucleotide sequence ID" value="NZ_BAABGM010000008.1"/>
</dbReference>
<dbReference type="PANTHER" id="PTHR38011:SF7">
    <property type="entry name" value="2,5-DIAMINO-6-RIBOSYLAMINO-4(3H)-PYRIMIDINONE 5'-PHOSPHATE REDUCTASE"/>
    <property type="match status" value="1"/>
</dbReference>
<dbReference type="InterPro" id="IPR004794">
    <property type="entry name" value="Eubact_RibD"/>
</dbReference>
<keyword evidence="9 14" id="KW-0521">NADP</keyword>
<evidence type="ECO:0000313" key="17">
    <source>
        <dbReference type="Proteomes" id="UP001500945"/>
    </source>
</evidence>
<reference evidence="17" key="1">
    <citation type="journal article" date="2019" name="Int. J. Syst. Evol. Microbiol.">
        <title>The Global Catalogue of Microorganisms (GCM) 10K type strain sequencing project: providing services to taxonomists for standard genome sequencing and annotation.</title>
        <authorList>
            <consortium name="The Broad Institute Genomics Platform"/>
            <consortium name="The Broad Institute Genome Sequencing Center for Infectious Disease"/>
            <person name="Wu L."/>
            <person name="Ma J."/>
        </authorList>
    </citation>
    <scope>NUCLEOTIDE SEQUENCE [LARGE SCALE GENOMIC DNA]</scope>
    <source>
        <strain evidence="17">JCM 17809</strain>
    </source>
</reference>
<evidence type="ECO:0000256" key="6">
    <source>
        <dbReference type="ARBA" id="ARBA00022619"/>
    </source>
</evidence>
<evidence type="ECO:0000256" key="12">
    <source>
        <dbReference type="ARBA" id="ARBA00049861"/>
    </source>
</evidence>
<keyword evidence="8 14" id="KW-0862">Zinc</keyword>
<dbReference type="EC" id="1.1.1.193" evidence="14"/>
<dbReference type="PROSITE" id="PS51747">
    <property type="entry name" value="CYT_DCMP_DEAMINASES_2"/>
    <property type="match status" value="1"/>
</dbReference>
<dbReference type="InterPro" id="IPR002125">
    <property type="entry name" value="CMP_dCMP_dom"/>
</dbReference>
<organism evidence="16 17">
    <name type="scientific">Fodinibacter luteus</name>
    <dbReference type="NCBI Taxonomy" id="552064"/>
    <lineage>
        <taxon>Bacteria</taxon>
        <taxon>Bacillati</taxon>
        <taxon>Actinomycetota</taxon>
        <taxon>Actinomycetes</taxon>
        <taxon>Micrococcales</taxon>
        <taxon>Intrasporangiaceae</taxon>
        <taxon>Fodinibacter (ex Wang et al. 2009)</taxon>
    </lineage>
</organism>
<dbReference type="InterPro" id="IPR016193">
    <property type="entry name" value="Cytidine_deaminase-like"/>
</dbReference>
<dbReference type="PANTHER" id="PTHR38011">
    <property type="entry name" value="DIHYDROFOLATE REDUCTASE FAMILY PROTEIN (AFU_ORTHOLOGUE AFUA_8G06820)"/>
    <property type="match status" value="1"/>
</dbReference>
<comment type="pathway">
    <text evidence="3 14">Cofactor biosynthesis; riboflavin biosynthesis; 5-amino-6-(D-ribitylamino)uracil from GTP: step 3/4.</text>
</comment>
<dbReference type="Gene3D" id="3.40.140.10">
    <property type="entry name" value="Cytidine Deaminase, domain 2"/>
    <property type="match status" value="1"/>
</dbReference>
<comment type="catalytic activity">
    <reaction evidence="13 14">
        <text>2,5-diamino-6-hydroxy-4-(5-phosphoribosylamino)-pyrimidine + H2O + H(+) = 5-amino-6-(5-phospho-D-ribosylamino)uracil + NH4(+)</text>
        <dbReference type="Rhea" id="RHEA:21868"/>
        <dbReference type="ChEBI" id="CHEBI:15377"/>
        <dbReference type="ChEBI" id="CHEBI:15378"/>
        <dbReference type="ChEBI" id="CHEBI:28938"/>
        <dbReference type="ChEBI" id="CHEBI:58453"/>
        <dbReference type="ChEBI" id="CHEBI:58614"/>
        <dbReference type="EC" id="3.5.4.26"/>
    </reaction>
</comment>
<feature type="domain" description="CMP/dCMP-type deaminase" evidence="15">
    <location>
        <begin position="2"/>
        <end position="123"/>
    </location>
</feature>
<dbReference type="InterPro" id="IPR050765">
    <property type="entry name" value="Riboflavin_Biosynth_HTPR"/>
</dbReference>
<dbReference type="Pfam" id="PF00383">
    <property type="entry name" value="dCMP_cyt_deam_1"/>
    <property type="match status" value="1"/>
</dbReference>
<evidence type="ECO:0000256" key="9">
    <source>
        <dbReference type="ARBA" id="ARBA00022857"/>
    </source>
</evidence>
<dbReference type="NCBIfam" id="TIGR00326">
    <property type="entry name" value="eubact_ribD"/>
    <property type="match status" value="1"/>
</dbReference>
<evidence type="ECO:0000256" key="1">
    <source>
        <dbReference type="ARBA" id="ARBA00002151"/>
    </source>
</evidence>
<comment type="catalytic activity">
    <reaction evidence="12 14">
        <text>5-amino-6-(5-phospho-D-ribitylamino)uracil + NADP(+) = 5-amino-6-(5-phospho-D-ribosylamino)uracil + NADPH + H(+)</text>
        <dbReference type="Rhea" id="RHEA:17845"/>
        <dbReference type="ChEBI" id="CHEBI:15378"/>
        <dbReference type="ChEBI" id="CHEBI:57783"/>
        <dbReference type="ChEBI" id="CHEBI:58349"/>
        <dbReference type="ChEBI" id="CHEBI:58421"/>
        <dbReference type="ChEBI" id="CHEBI:58453"/>
        <dbReference type="EC" id="1.1.1.193"/>
    </reaction>
</comment>
<evidence type="ECO:0000256" key="13">
    <source>
        <dbReference type="ARBA" id="ARBA00049886"/>
    </source>
</evidence>